<reference evidence="2" key="1">
    <citation type="submission" date="2022-08" db="EMBL/GenBank/DDBJ databases">
        <title>Novel sulphate-reducing endosymbionts in the free-living metamonad Anaeramoeba.</title>
        <authorList>
            <person name="Jerlstrom-Hultqvist J."/>
            <person name="Cepicka I."/>
            <person name="Gallot-Lavallee L."/>
            <person name="Salas-Leiva D."/>
            <person name="Curtis B.A."/>
            <person name="Zahonova K."/>
            <person name="Pipaliya S."/>
            <person name="Dacks J."/>
            <person name="Roger A.J."/>
        </authorList>
    </citation>
    <scope>NUCLEOTIDE SEQUENCE</scope>
    <source>
        <strain evidence="2">Busselton2</strain>
    </source>
</reference>
<accession>A0AAV7YBX7</accession>
<sequence>MTSLPEIKKKLKQIDYRDAISQLTQQAFSVQAYIVLFFANIFSLFICHWVTTDIVFFLNNVIQFHFSFKGQGSEELKKKEKEISHFKLIAIASWVVPFLFFFGSSNFWASFGRTVGHSSNAYGLGLRVWWILGSEIKKLFQPKKDD</sequence>
<protein>
    <submittedName>
        <fullName evidence="2">Uncharacterized protein</fullName>
    </submittedName>
</protein>
<feature type="transmembrane region" description="Helical" evidence="1">
    <location>
        <begin position="32"/>
        <end position="58"/>
    </location>
</feature>
<name>A0AAV7YBX7_9EUKA</name>
<keyword evidence="1" id="KW-0472">Membrane</keyword>
<evidence type="ECO:0000256" key="1">
    <source>
        <dbReference type="SAM" id="Phobius"/>
    </source>
</evidence>
<comment type="caution">
    <text evidence="2">The sequence shown here is derived from an EMBL/GenBank/DDBJ whole genome shotgun (WGS) entry which is preliminary data.</text>
</comment>
<dbReference type="EMBL" id="JANTQA010000070">
    <property type="protein sequence ID" value="KAJ3426112.1"/>
    <property type="molecule type" value="Genomic_DNA"/>
</dbReference>
<keyword evidence="1" id="KW-1133">Transmembrane helix</keyword>
<dbReference type="AlphaFoldDB" id="A0AAV7YBX7"/>
<organism evidence="2 3">
    <name type="scientific">Anaeramoeba flamelloides</name>
    <dbReference type="NCBI Taxonomy" id="1746091"/>
    <lineage>
        <taxon>Eukaryota</taxon>
        <taxon>Metamonada</taxon>
        <taxon>Anaeramoebidae</taxon>
        <taxon>Anaeramoeba</taxon>
    </lineage>
</organism>
<proteinExistence type="predicted"/>
<evidence type="ECO:0000313" key="3">
    <source>
        <dbReference type="Proteomes" id="UP001146793"/>
    </source>
</evidence>
<keyword evidence="1" id="KW-0812">Transmembrane</keyword>
<dbReference type="Proteomes" id="UP001146793">
    <property type="component" value="Unassembled WGS sequence"/>
</dbReference>
<gene>
    <name evidence="2" type="ORF">M0812_28560</name>
</gene>
<feature type="transmembrane region" description="Helical" evidence="1">
    <location>
        <begin position="88"/>
        <end position="109"/>
    </location>
</feature>
<evidence type="ECO:0000313" key="2">
    <source>
        <dbReference type="EMBL" id="KAJ3426112.1"/>
    </source>
</evidence>